<dbReference type="OrthoDB" id="10060824at2759"/>
<dbReference type="Pfam" id="PF00307">
    <property type="entry name" value="CH"/>
    <property type="match status" value="1"/>
</dbReference>
<dbReference type="Pfam" id="PF26579">
    <property type="entry name" value="Ig_CFAP47"/>
    <property type="match status" value="1"/>
</dbReference>
<accession>A0A9Q1BJ73</accession>
<keyword evidence="3" id="KW-0963">Cytoplasm</keyword>
<evidence type="ECO:0000259" key="7">
    <source>
        <dbReference type="PROSITE" id="PS50021"/>
    </source>
</evidence>
<proteinExistence type="predicted"/>
<feature type="compositionally biased region" description="Polar residues" evidence="6">
    <location>
        <begin position="2939"/>
        <end position="2951"/>
    </location>
</feature>
<feature type="region of interest" description="Disordered" evidence="6">
    <location>
        <begin position="2937"/>
        <end position="2957"/>
    </location>
</feature>
<dbReference type="InterPro" id="IPR058952">
    <property type="entry name" value="Ig_CFAP47"/>
</dbReference>
<organism evidence="8 9">
    <name type="scientific">Holothuria leucospilota</name>
    <name type="common">Black long sea cucumber</name>
    <name type="synonym">Mertensiothuria leucospilota</name>
    <dbReference type="NCBI Taxonomy" id="206669"/>
    <lineage>
        <taxon>Eukaryota</taxon>
        <taxon>Metazoa</taxon>
        <taxon>Echinodermata</taxon>
        <taxon>Eleutherozoa</taxon>
        <taxon>Echinozoa</taxon>
        <taxon>Holothuroidea</taxon>
        <taxon>Aspidochirotacea</taxon>
        <taxon>Aspidochirotida</taxon>
        <taxon>Holothuriidae</taxon>
        <taxon>Holothuria</taxon>
    </lineage>
</organism>
<feature type="region of interest" description="Disordered" evidence="6">
    <location>
        <begin position="2578"/>
        <end position="2614"/>
    </location>
</feature>
<feature type="compositionally biased region" description="Pro residues" evidence="6">
    <location>
        <begin position="1138"/>
        <end position="1149"/>
    </location>
</feature>
<evidence type="ECO:0000256" key="5">
    <source>
        <dbReference type="ARBA" id="ARBA00023273"/>
    </source>
</evidence>
<sequence length="3277" mass="359399">MEGDIVGVRIIPPVIEFYDAEPVTIHCQNITVQNISPTSKQIKFHGPDSEKFKLLVDNPSKPVAPGLEVTATIEFCTEESQDYQDRIILQVDEDVIEVPLCAYTPQPLLELEGPVDFGSVVRNCKVLSKEITLANHGSLPGNFNISYTGKQPITLMPTKGTLKPHTAQIIKIEFVTKHAGVLNEKAEVQLDGQEPTSLTITADVVDCSLQLLSAKNGELLDCIQFGCTYYGTDKTQPAILYNNSPDVINFVTVLNEEAEGMEAGADLTKSTVHTLSLKDTMAKTKTCSNSLTSLMTVLPNQGVLHPYEKIPVYFRFSPRYNNSKQGWKGTSTPPPRQDFALFMNITTVGSSSRAKGDTKRKDDITAFKLEVALTGTALPVLVDLLPQASFHFNECPVNEHVDSLATLKNDSQILPVSFVFRPVAQFVVHPASGKLKPGESKDLLVSFKPSQYGNFRTMQLMDVLGPVATPEGEFTTPLDTCLEAIHTVHILLTGQGASTFRKKDPKFNPGITPLVVGEVGQFVDVKVNELKAYEPRAAVLGAPRTKDLHTMKTMSLSQDDKALVAFPNDRSRSVRPSYRREEYKTIFTKADRHTYVDQDYAYSDEELKNVQDHKNRYNTYLQDSRAKRLAKSKAKEFTELNNVINIGIKPASGLRPPKVTAREVKPFLHSPVPPENDNQMLSSKQLVEGQRDSRTRPSSGGLNAVPMTSTEKADCKKRLTPQQLHQVIIGPASVDFGEVCLKSTSTQNIDIVNCLDQFVHVVMEIDSRELRQSSPLSQVVPPNTKAVLPLVFESNTKGKFQRNVTYTVNGFHKDHIIVYADVVLVALELSSKSLNLIPTPGLPAEAGLRDVITLKNKRNYPAEFTWQPVLGERGTAFSIRPAAGVVEPFQDLECEVVFHPSYHAPEDGSFVVQVNGGEPLSLDCHADLGVTQVMFMERRVLFGQVPLHLTTTRTALLHNHSQNHAFFQVVDPNPVPGLTVSPIQGVVPVGGTTELQVHLTPSAVMKFDTRLEVDIRGWKTIELRMGGTVEPPVVDIDISSFQFGGIYCGSSVTIPFKLINKAKTKSKVVFDLSRYRDFSLKFDADVMEESEDSLHPGVFKATVMGASTMKCQLEFAPTEVASYDFIIPVNINQTEAPTPDPTPLPPTPAPSSKSIQHIIAPRPVVVTVATPKRKIVATALRQPLEVTHHNLDFSLPSGFLNLLGTVNGSTANCNKKTLLINNSTKVLNWTLDTKSCGSAVEEGIFQFASAEGACLPFLKEGATDDTDTLQPGETFSLVVRFCPTVPGEYSAKVPIILNGNIEQPYQYLHLYGILHAPKLTFDPLAIVMTPVPLSTCTSADLTIQAHGFTSESVIDVDLPEIEASDGSKLSVLDMTFFEGQTIRPSTKDDGSGGPITLQCKVNFSSPKPVSFTRPIKFLDTNGNSFSIPVTATADNCLLTAYPFVAQHRMDFQIVTEQGRILRGHQSESKESLNGGGEAVFIAVESPLRPPTHASSSTSSRFGVTSSTYEDSETVTESTYPSTPRDGAVNRANRGVESQVTPPDNHGGIASRSLGSAIFPNEETEEGIFHQEVLTGVQRWITLHGWPGGPFPVMVPEGLRSGVSKGTAADAAQDKSSKSPATNNQKKNYTKTIYDLLAHLSGRPVPGIPVNQALPSDPTERVLQLHWQHTTMMTFLRTQGASISHIKPEFLFEPQDYSRWTKLQQKAKEKRKIREDDLAPSTLSAHSEESLLDEVLFESVSKRAWTDLLLQTLKVLVLARLTPRQYKNLPTPGGIPLPSINPDPLCSNIYSVGERILLSWLNHHYESQRHKVWADAPKGGIPASRWVVNFDYDLLDGLVMGAVLAAHVPFLVNSHLVGMYTHPFTAEQCLHNALKVVTAFRHIGLDYDIQAIDITDPNPVSLLMLCVHLYQRLPQYTPKTTVEFVGALHKTVLRQVQLNNPSNKPLVYHAIIAGQDARDFQLPKGDIITIPPKTKHDLNINFTSRFLRPSQAVLVLVGRRAGAATGTTLVFNLRTVIDNISPAGTLKCESPCYQILRVDLEVSNPFSEAGQFKIVLAETVSLSGQDRKSTSNGMLKKKDSQPKRVRSKIDHGQKKERPASPPKIDDVSTDLEVIMNRDSSKQVTAFYVDTKSVYLESEGSTVISVDFLPFYLGKFQCSVLFINEKVGEFIYAIDATSLLPIPSPLPYVPSSYSMRISSGAAAGKGRGTFGGDDHVIYWHCDSNTVLKEQLMVPVTNISKERALVVAAQKGMSATELRRRYITSTLTSSTVTAAVADMKLSETEEFGRTSFSGSMEAEPRDVTYHVEVTSEYFEAPQVLYMPSPLGRGTQSETDLANGSKGRRSPPELDKETGIVMDAGSASLPIKFTPKGGGHYPCQVILKSAHDVRVYQVECIVNPESSATQIEFVAPVHQSVSQDIPIMNHSDEDWYLDSTIDGLGFYGPSQLLARKGKTTKYPLMFRPSYESLITGKLTLVNQSDGTEHHFVLRGEAQKPLALDHILVECQARETVERIVRVPNVTSQKLTFRVVSDLEIISGPTTITVLPGKEEEYPLVIAPWRRGTVKGVLSFVAGGIRNLRDNPGSVLETNETTDGTKSRPISGKSTTSTATSSGNIQSEQPGYRVWYSVEIQSAPAPPEKIIDITCCAQSAALMEVDVYNPLVQTMTFDVIIEGDGLRGDPQIELEAGRKKFYQLVFAPSTVGATQGSLIFQNKTLGEFWYQLNLVSETPAPTVCPHMECELGRWSRQFITLTNPTEETLVLVPTNSNTNNFTLEVEQEKQVVLAPHSNIDVAVQFMPSALGQADHSAVISFSCEQLGDWKFLLSGTGLPPTPVDPVSISAVLGSNTSLILPFRNPTDEQVLVDVILTDNTNLARAPGDHLGRNKIQTDSAFCLLLKHTSNIPVAPKATLDIPLTFAPGDMNLHEALCVVSVQRENGLKWENLPSSNPKHPQAVSSEDRKDDIKGGLKDIRWLYPIHGIPESHPKADRGAVINCQARSRIEERLEVTLSGAVASSASSYSSIRTRAVTPKDQRGSTSDGVVVGEGNTVAKEFSYEFLFNSEEARSNLEHSVSVNLVRKERDALNGMVTLIFNVVFAPFKVMKHDIQLCVTSATGGVWRFPLKFSSTEPAVDDVITIESIGLNKESSVGFRLTSQAKHPVPFNAYFVAGSDMEFTVSPQSGELHPVGTKGTLITIGFTPKLYGKSYQAKLVVQTADMQWTYSIVGLIPEYSSPAGKSNQPIAGPHPSQIKRGKGRNFILENLQLTTTGISSPIKGASILMRN</sequence>
<evidence type="ECO:0000256" key="1">
    <source>
        <dbReference type="ARBA" id="ARBA00004138"/>
    </source>
</evidence>
<comment type="subcellular location">
    <subcellularLocation>
        <location evidence="1">Cell projection</location>
        <location evidence="1">Cilium</location>
    </subcellularLocation>
    <subcellularLocation>
        <location evidence="2">Cytoplasm</location>
    </subcellularLocation>
</comment>
<dbReference type="EMBL" id="JAIZAY010000016">
    <property type="protein sequence ID" value="KAJ8027587.1"/>
    <property type="molecule type" value="Genomic_DNA"/>
</dbReference>
<feature type="region of interest" description="Disordered" evidence="6">
    <location>
        <begin position="1488"/>
        <end position="1550"/>
    </location>
</feature>
<dbReference type="InterPro" id="IPR013783">
    <property type="entry name" value="Ig-like_fold"/>
</dbReference>
<feature type="region of interest" description="Disordered" evidence="6">
    <location>
        <begin position="2321"/>
        <end position="2347"/>
    </location>
</feature>
<dbReference type="GO" id="GO:0005737">
    <property type="term" value="C:cytoplasm"/>
    <property type="evidence" value="ECO:0007669"/>
    <property type="project" value="UniProtKB-SubCell"/>
</dbReference>
<dbReference type="InterPro" id="IPR001715">
    <property type="entry name" value="CH_dom"/>
</dbReference>
<reference evidence="8" key="1">
    <citation type="submission" date="2021-10" db="EMBL/GenBank/DDBJ databases">
        <title>Tropical sea cucumber genome reveals ecological adaptation and Cuvierian tubules defense mechanism.</title>
        <authorList>
            <person name="Chen T."/>
        </authorList>
    </citation>
    <scope>NUCLEOTIDE SEQUENCE</scope>
    <source>
        <strain evidence="8">Nanhai2018</strain>
        <tissue evidence="8">Muscle</tissue>
    </source>
</reference>
<dbReference type="Gene3D" id="1.10.418.10">
    <property type="entry name" value="Calponin-like domain"/>
    <property type="match status" value="1"/>
</dbReference>
<gene>
    <name evidence="8" type="ORF">HOLleu_32768</name>
</gene>
<dbReference type="GO" id="GO:0060271">
    <property type="term" value="P:cilium assembly"/>
    <property type="evidence" value="ECO:0007669"/>
    <property type="project" value="TreeGrafter"/>
</dbReference>
<dbReference type="SUPFAM" id="SSF47576">
    <property type="entry name" value="Calponin-homology domain, CH-domain"/>
    <property type="match status" value="1"/>
</dbReference>
<dbReference type="InterPro" id="IPR036872">
    <property type="entry name" value="CH_dom_sf"/>
</dbReference>
<keyword evidence="9" id="KW-1185">Reference proteome</keyword>
<keyword evidence="5" id="KW-0966">Cell projection</keyword>
<evidence type="ECO:0000256" key="6">
    <source>
        <dbReference type="SAM" id="MobiDB-lite"/>
    </source>
</evidence>
<evidence type="ECO:0000313" key="8">
    <source>
        <dbReference type="EMBL" id="KAJ8027587.1"/>
    </source>
</evidence>
<protein>
    <submittedName>
        <fullName evidence="8">Cilia- and flagella-associated protein 47</fullName>
    </submittedName>
</protein>
<dbReference type="GO" id="GO:0005929">
    <property type="term" value="C:cilium"/>
    <property type="evidence" value="ECO:0007669"/>
    <property type="project" value="UniProtKB-SubCell"/>
</dbReference>
<evidence type="ECO:0000313" key="9">
    <source>
        <dbReference type="Proteomes" id="UP001152320"/>
    </source>
</evidence>
<feature type="compositionally biased region" description="Low complexity" evidence="6">
    <location>
        <begin position="1494"/>
        <end position="1507"/>
    </location>
</feature>
<evidence type="ECO:0000256" key="2">
    <source>
        <dbReference type="ARBA" id="ARBA00004496"/>
    </source>
</evidence>
<feature type="region of interest" description="Disordered" evidence="6">
    <location>
        <begin position="2064"/>
        <end position="2106"/>
    </location>
</feature>
<dbReference type="PANTHER" id="PTHR45912">
    <property type="entry name" value="CILIA- AND FLAGELLA-ASSOCIATED PROTEIN 47"/>
    <property type="match status" value="1"/>
</dbReference>
<feature type="region of interest" description="Disordered" evidence="6">
    <location>
        <begin position="1134"/>
        <end position="1153"/>
    </location>
</feature>
<comment type="caution">
    <text evidence="8">The sequence shown here is derived from an EMBL/GenBank/DDBJ whole genome shotgun (WGS) entry which is preliminary data.</text>
</comment>
<keyword evidence="4" id="KW-0969">Cilium</keyword>
<dbReference type="Pfam" id="PF22544">
    <property type="entry name" value="HYDIN_VesB_CFA65-like_Ig"/>
    <property type="match status" value="2"/>
</dbReference>
<dbReference type="CDD" id="cd21218">
    <property type="entry name" value="CH_PLS_FIM_rpt2"/>
    <property type="match status" value="1"/>
</dbReference>
<feature type="compositionally biased region" description="Basic and acidic residues" evidence="6">
    <location>
        <begin position="2075"/>
        <end position="2105"/>
    </location>
</feature>
<evidence type="ECO:0000256" key="3">
    <source>
        <dbReference type="ARBA" id="ARBA00022490"/>
    </source>
</evidence>
<dbReference type="Proteomes" id="UP001152320">
    <property type="component" value="Chromosome 16"/>
</dbReference>
<feature type="region of interest" description="Disordered" evidence="6">
    <location>
        <begin position="1603"/>
        <end position="1626"/>
    </location>
</feature>
<keyword evidence="8" id="KW-0282">Flagellum</keyword>
<dbReference type="PROSITE" id="PS50021">
    <property type="entry name" value="CH"/>
    <property type="match status" value="1"/>
</dbReference>
<feature type="region of interest" description="Disordered" evidence="6">
    <location>
        <begin position="685"/>
        <end position="706"/>
    </location>
</feature>
<dbReference type="PANTHER" id="PTHR45912:SF3">
    <property type="entry name" value="CILIA- AND FLAGELLA-ASSOCIATED PROTEIN 47"/>
    <property type="match status" value="1"/>
</dbReference>
<name>A0A9Q1BJ73_HOLLE</name>
<dbReference type="InterPro" id="IPR056343">
    <property type="entry name" value="CFAP47_dom"/>
</dbReference>
<dbReference type="Gene3D" id="2.60.40.10">
    <property type="entry name" value="Immunoglobulins"/>
    <property type="match status" value="7"/>
</dbReference>
<dbReference type="Pfam" id="PF24529">
    <property type="entry name" value="CFAP47"/>
    <property type="match status" value="1"/>
</dbReference>
<dbReference type="InterPro" id="IPR053879">
    <property type="entry name" value="HYDIN_VesB_CFA65-like_Ig"/>
</dbReference>
<evidence type="ECO:0000256" key="4">
    <source>
        <dbReference type="ARBA" id="ARBA00023069"/>
    </source>
</evidence>
<feature type="compositionally biased region" description="Polar residues" evidence="6">
    <location>
        <begin position="696"/>
        <end position="706"/>
    </location>
</feature>
<feature type="domain" description="Calponin-homology (CH)" evidence="7">
    <location>
        <begin position="1790"/>
        <end position="1913"/>
    </location>
</feature>